<keyword evidence="2 5" id="KW-0808">Transferase</keyword>
<evidence type="ECO:0000313" key="6">
    <source>
        <dbReference type="EMBL" id="BAH69410.1"/>
    </source>
</evidence>
<reference evidence="6 7" key="1">
    <citation type="journal article" date="2009" name="Curr. Microbiol.">
        <title>Molecular cloning and expression of a novel cholinephosphotransferase involved in glycoglycerophospholipid biosynthesis of Mycoplasma fermentans.</title>
        <authorList>
            <person name="Ishida N."/>
            <person name="Irikura D."/>
            <person name="Matsuda K."/>
            <person name="Sato S."/>
            <person name="Asano K."/>
        </authorList>
    </citation>
    <scope>NUCLEOTIDE SEQUENCE [LARGE SCALE GENOMIC DNA]</scope>
    <source>
        <strain evidence="7">ATCC 19989 / NBRC 14854 / NCTC 10117 / PG18</strain>
    </source>
</reference>
<keyword evidence="7" id="KW-1185">Reference proteome</keyword>
<comment type="subcellular location">
    <subcellularLocation>
        <location evidence="5">Cytoplasm</location>
    </subcellularLocation>
</comment>
<comment type="subunit">
    <text evidence="5">Homodimer.</text>
</comment>
<organism evidence="6 7">
    <name type="scientific">Mycoplasmopsis fermentans (strain ATCC 19989 / NBRC 14854 / NCTC 10117 / PG18)</name>
    <name type="common">Mycoplasma fermentans</name>
    <dbReference type="NCBI Taxonomy" id="496833"/>
    <lineage>
        <taxon>Bacteria</taxon>
        <taxon>Bacillati</taxon>
        <taxon>Mycoplasmatota</taxon>
        <taxon>Mycoplasmoidales</taxon>
        <taxon>Metamycoplasmataceae</taxon>
        <taxon>Mycoplasmopsis</taxon>
    </lineage>
</organism>
<comment type="similarity">
    <text evidence="4 5">Belongs to the RNA methyltransferase RlmH family.</text>
</comment>
<gene>
    <name evidence="5" type="primary">rlmH</name>
    <name evidence="6" type="ordered locus">MBIO_0145</name>
</gene>
<dbReference type="CDD" id="cd18081">
    <property type="entry name" value="RlmH-like"/>
    <property type="match status" value="1"/>
</dbReference>
<evidence type="ECO:0000256" key="4">
    <source>
        <dbReference type="ARBA" id="ARBA00038303"/>
    </source>
</evidence>
<accession>C4XE38</accession>
<dbReference type="PANTHER" id="PTHR33603:SF1">
    <property type="entry name" value="RIBOSOMAL RNA LARGE SUBUNIT METHYLTRANSFERASE H"/>
    <property type="match status" value="1"/>
</dbReference>
<dbReference type="Pfam" id="PF02590">
    <property type="entry name" value="SPOUT_MTase"/>
    <property type="match status" value="1"/>
</dbReference>
<keyword evidence="1 5" id="KW-0489">Methyltransferase</keyword>
<evidence type="ECO:0000256" key="2">
    <source>
        <dbReference type="ARBA" id="ARBA00022679"/>
    </source>
</evidence>
<dbReference type="InterPro" id="IPR003742">
    <property type="entry name" value="RlmH-like"/>
</dbReference>
<evidence type="ECO:0000313" key="7">
    <source>
        <dbReference type="Proteomes" id="UP000006810"/>
    </source>
</evidence>
<evidence type="ECO:0000256" key="5">
    <source>
        <dbReference type="HAMAP-Rule" id="MF_00658"/>
    </source>
</evidence>
<dbReference type="eggNOG" id="COG1576">
    <property type="taxonomic scope" value="Bacteria"/>
</dbReference>
<dbReference type="GO" id="GO:0070038">
    <property type="term" value="F:rRNA (pseudouridine-N3-)-methyltransferase activity"/>
    <property type="evidence" value="ECO:0007669"/>
    <property type="project" value="UniProtKB-UniRule"/>
</dbReference>
<proteinExistence type="inferred from homology"/>
<dbReference type="GO" id="GO:0005737">
    <property type="term" value="C:cytoplasm"/>
    <property type="evidence" value="ECO:0007669"/>
    <property type="project" value="UniProtKB-SubCell"/>
</dbReference>
<feature type="binding site" evidence="5">
    <location>
        <position position="99"/>
    </location>
    <ligand>
        <name>S-adenosyl-L-methionine</name>
        <dbReference type="ChEBI" id="CHEBI:59789"/>
    </ligand>
</feature>
<keyword evidence="5" id="KW-0698">rRNA processing</keyword>
<keyword evidence="3 5" id="KW-0949">S-adenosyl-L-methionine</keyword>
<dbReference type="InterPro" id="IPR029026">
    <property type="entry name" value="tRNA_m1G_MTases_N"/>
</dbReference>
<dbReference type="EC" id="2.1.1.177" evidence="5"/>
<sequence>MMHKIKIIAVGSLSPEFKVLFNQYAKNISHFAELNVVEVKELSEEKNIEVKKDKETKLINSYVDNNSFVIYASLKGKSLDSVELSEIVNNNVNLTFIIGGSDGVNEELIKCNMKINSSKLTWPHQLFRVMLAEQIYRSFMIINNKKYHK</sequence>
<dbReference type="HAMAP" id="MF_00658">
    <property type="entry name" value="23SrRNA_methyltr_H"/>
    <property type="match status" value="1"/>
</dbReference>
<evidence type="ECO:0000256" key="1">
    <source>
        <dbReference type="ARBA" id="ARBA00022603"/>
    </source>
</evidence>
<dbReference type="PATRIC" id="fig|496833.3.peg.566"/>
<comment type="catalytic activity">
    <reaction evidence="5">
        <text>pseudouridine(1915) in 23S rRNA + S-adenosyl-L-methionine = N(3)-methylpseudouridine(1915) in 23S rRNA + S-adenosyl-L-homocysteine + H(+)</text>
        <dbReference type="Rhea" id="RHEA:42752"/>
        <dbReference type="Rhea" id="RHEA-COMP:10221"/>
        <dbReference type="Rhea" id="RHEA-COMP:10222"/>
        <dbReference type="ChEBI" id="CHEBI:15378"/>
        <dbReference type="ChEBI" id="CHEBI:57856"/>
        <dbReference type="ChEBI" id="CHEBI:59789"/>
        <dbReference type="ChEBI" id="CHEBI:65314"/>
        <dbReference type="ChEBI" id="CHEBI:74486"/>
        <dbReference type="EC" id="2.1.1.177"/>
    </reaction>
</comment>
<dbReference type="PANTHER" id="PTHR33603">
    <property type="entry name" value="METHYLTRANSFERASE"/>
    <property type="match status" value="1"/>
</dbReference>
<name>C4XE38_MYCFP</name>
<comment type="function">
    <text evidence="5">Specifically methylates the pseudouridine at position 1915 (m3Psi1915) in 23S rRNA.</text>
</comment>
<dbReference type="SUPFAM" id="SSF75217">
    <property type="entry name" value="alpha/beta knot"/>
    <property type="match status" value="1"/>
</dbReference>
<comment type="caution">
    <text evidence="5">Lacks conserved residue(s) required for the propagation of feature annotation.</text>
</comment>
<dbReference type="AlphaFoldDB" id="C4XE38"/>
<dbReference type="Proteomes" id="UP000006810">
    <property type="component" value="Chromosome"/>
</dbReference>
<dbReference type="Gene3D" id="3.40.1280.10">
    <property type="match status" value="1"/>
</dbReference>
<dbReference type="InterPro" id="IPR029028">
    <property type="entry name" value="Alpha/beta_knot_MTases"/>
</dbReference>
<evidence type="ECO:0000256" key="3">
    <source>
        <dbReference type="ARBA" id="ARBA00022691"/>
    </source>
</evidence>
<dbReference type="HOGENOM" id="CLU_100552_0_0_14"/>
<dbReference type="PIRSF" id="PIRSF004505">
    <property type="entry name" value="MT_bac"/>
    <property type="match status" value="1"/>
</dbReference>
<dbReference type="EMBL" id="AP009608">
    <property type="protein sequence ID" value="BAH69410.1"/>
    <property type="molecule type" value="Genomic_DNA"/>
</dbReference>
<keyword evidence="5" id="KW-0963">Cytoplasm</keyword>
<protein>
    <recommendedName>
        <fullName evidence="5">Ribosomal RNA large subunit methyltransferase H</fullName>
        <ecNumber evidence="5">2.1.1.177</ecNumber>
    </recommendedName>
    <alternativeName>
        <fullName evidence="5">23S rRNA (pseudouridine1915-N3)-methyltransferase</fullName>
    </alternativeName>
    <alternativeName>
        <fullName evidence="5">23S rRNA m3Psi1915 methyltransferase</fullName>
    </alternativeName>
    <alternativeName>
        <fullName evidence="5">rRNA (pseudouridine-N3-)-methyltransferase RlmH</fullName>
    </alternativeName>
</protein>
<dbReference type="KEGG" id="mfp:MBIO_0145"/>